<dbReference type="Proteomes" id="UP001302321">
    <property type="component" value="Unassembled WGS sequence"/>
</dbReference>
<feature type="compositionally biased region" description="Low complexity" evidence="1">
    <location>
        <begin position="495"/>
        <end position="507"/>
    </location>
</feature>
<feature type="region of interest" description="Disordered" evidence="1">
    <location>
        <begin position="397"/>
        <end position="518"/>
    </location>
</feature>
<evidence type="ECO:0008006" key="4">
    <source>
        <dbReference type="Google" id="ProtNLM"/>
    </source>
</evidence>
<comment type="caution">
    <text evidence="2">The sequence shown here is derived from an EMBL/GenBank/DDBJ whole genome shotgun (WGS) entry which is preliminary data.</text>
</comment>
<keyword evidence="3" id="KW-1185">Reference proteome</keyword>
<protein>
    <recommendedName>
        <fullName evidence="4">Myb-like domain-containing protein</fullName>
    </recommendedName>
</protein>
<accession>A0AAN7A462</accession>
<gene>
    <name evidence="2" type="ORF">QBC36DRAFT_247045</name>
</gene>
<feature type="compositionally biased region" description="Basic and acidic residues" evidence="1">
    <location>
        <begin position="424"/>
        <end position="442"/>
    </location>
</feature>
<reference evidence="2" key="2">
    <citation type="submission" date="2023-05" db="EMBL/GenBank/DDBJ databases">
        <authorList>
            <consortium name="Lawrence Berkeley National Laboratory"/>
            <person name="Steindorff A."/>
            <person name="Hensen N."/>
            <person name="Bonometti L."/>
            <person name="Westerberg I."/>
            <person name="Brannstrom I.O."/>
            <person name="Guillou S."/>
            <person name="Cros-Aarteil S."/>
            <person name="Calhoun S."/>
            <person name="Haridas S."/>
            <person name="Kuo A."/>
            <person name="Mondo S."/>
            <person name="Pangilinan J."/>
            <person name="Riley R."/>
            <person name="Labutti K."/>
            <person name="Andreopoulos B."/>
            <person name="Lipzen A."/>
            <person name="Chen C."/>
            <person name="Yanf M."/>
            <person name="Daum C."/>
            <person name="Ng V."/>
            <person name="Clum A."/>
            <person name="Ohm R."/>
            <person name="Martin F."/>
            <person name="Silar P."/>
            <person name="Natvig D."/>
            <person name="Lalanne C."/>
            <person name="Gautier V."/>
            <person name="Ament-Velasquez S.L."/>
            <person name="Kruys A."/>
            <person name="Hutchinson M.I."/>
            <person name="Powell A.J."/>
            <person name="Barry K."/>
            <person name="Miller A.N."/>
            <person name="Grigoriev I.V."/>
            <person name="Debuchy R."/>
            <person name="Gladieux P."/>
            <person name="Thoren M.H."/>
            <person name="Johannesson H."/>
        </authorList>
    </citation>
    <scope>NUCLEOTIDE SEQUENCE</scope>
    <source>
        <strain evidence="2">CBS 892.96</strain>
    </source>
</reference>
<evidence type="ECO:0000256" key="1">
    <source>
        <dbReference type="SAM" id="MobiDB-lite"/>
    </source>
</evidence>
<feature type="region of interest" description="Disordered" evidence="1">
    <location>
        <begin position="17"/>
        <end position="42"/>
    </location>
</feature>
<name>A0AAN7A462_9PEZI</name>
<dbReference type="AlphaFoldDB" id="A0AAN7A462"/>
<organism evidence="2 3">
    <name type="scientific">Triangularia setosa</name>
    <dbReference type="NCBI Taxonomy" id="2587417"/>
    <lineage>
        <taxon>Eukaryota</taxon>
        <taxon>Fungi</taxon>
        <taxon>Dikarya</taxon>
        <taxon>Ascomycota</taxon>
        <taxon>Pezizomycotina</taxon>
        <taxon>Sordariomycetes</taxon>
        <taxon>Sordariomycetidae</taxon>
        <taxon>Sordariales</taxon>
        <taxon>Podosporaceae</taxon>
        <taxon>Triangularia</taxon>
    </lineage>
</organism>
<evidence type="ECO:0000313" key="2">
    <source>
        <dbReference type="EMBL" id="KAK4172675.1"/>
    </source>
</evidence>
<dbReference type="EMBL" id="MU866402">
    <property type="protein sequence ID" value="KAK4172675.1"/>
    <property type="molecule type" value="Genomic_DNA"/>
</dbReference>
<feature type="compositionally biased region" description="Polar residues" evidence="1">
    <location>
        <begin position="400"/>
        <end position="413"/>
    </location>
</feature>
<reference evidence="2" key="1">
    <citation type="journal article" date="2023" name="Mol. Phylogenet. Evol.">
        <title>Genome-scale phylogeny and comparative genomics of the fungal order Sordariales.</title>
        <authorList>
            <person name="Hensen N."/>
            <person name="Bonometti L."/>
            <person name="Westerberg I."/>
            <person name="Brannstrom I.O."/>
            <person name="Guillou S."/>
            <person name="Cros-Aarteil S."/>
            <person name="Calhoun S."/>
            <person name="Haridas S."/>
            <person name="Kuo A."/>
            <person name="Mondo S."/>
            <person name="Pangilinan J."/>
            <person name="Riley R."/>
            <person name="LaButti K."/>
            <person name="Andreopoulos B."/>
            <person name="Lipzen A."/>
            <person name="Chen C."/>
            <person name="Yan M."/>
            <person name="Daum C."/>
            <person name="Ng V."/>
            <person name="Clum A."/>
            <person name="Steindorff A."/>
            <person name="Ohm R.A."/>
            <person name="Martin F."/>
            <person name="Silar P."/>
            <person name="Natvig D.O."/>
            <person name="Lalanne C."/>
            <person name="Gautier V."/>
            <person name="Ament-Velasquez S.L."/>
            <person name="Kruys A."/>
            <person name="Hutchinson M.I."/>
            <person name="Powell A.J."/>
            <person name="Barry K."/>
            <person name="Miller A.N."/>
            <person name="Grigoriev I.V."/>
            <person name="Debuchy R."/>
            <person name="Gladieux P."/>
            <person name="Hiltunen Thoren M."/>
            <person name="Johannesson H."/>
        </authorList>
    </citation>
    <scope>NUCLEOTIDE SEQUENCE</scope>
    <source>
        <strain evidence="2">CBS 892.96</strain>
    </source>
</reference>
<evidence type="ECO:0000313" key="3">
    <source>
        <dbReference type="Proteomes" id="UP001302321"/>
    </source>
</evidence>
<proteinExistence type="predicted"/>
<feature type="compositionally biased region" description="Basic and acidic residues" evidence="1">
    <location>
        <begin position="17"/>
        <end position="34"/>
    </location>
</feature>
<sequence length="687" mass="76243">MGEDYWGPSILTSSRAERSKAAVKVDKRRREGLRGKKTSQRQARQLAARDLNARSECGLPKKDELKLFINMMGPRVDMFWPVQDLLPSAAWADSNSDTIKTSQLLLPHDMSFNSTSLINGTDESGSQHSPPSGLGIYDQRVFPMRSGSIDSSGVLLVCRSFSPCHLLVFFPLFFVAAPIWEEQTILGGPSPYVSLCSQSTDPRTNWRQSTSPNVLAESALTNLAYWQHGGPTAAASFVSSHGGDHWDQEAEANTVLMEYNQSQHYTLGHNTLPQTDFGMCHGLPMQDISISTAKAMQENDDDLEYLSNPPFPNGLYDSSSGSFSSTGASDMLEAMALRDSSEPIQSPWPASKEHLGNKTLPCIRPASPHQADTWLWTSSSVHNHLPMFQSCACDSDLPHASSSESMRTSFLAGSSSTSSQPMDIAERHRPSEGRKMLPDRSRPLAPTVLKSNDKSTSHGSKSRRSKSAVESTSPSVRKIIKLAAKPRPPAVLPASSPDPRTSSQSSPGRYLHDPEEEATEAELADRKAKDEFLIVSRQKGLTYKQIRMEGGYTEAESTLRGRYRALTKSREERVRKPEWSEMDLILLERGVRELSPPILNRDNTGSEGPLSAKVPWKKVAEYIVLNGGSYLFGNSTCRKKWDELVREQAALGKDPKLPFFEQNTRAMRVAFDEMLREHDNGYRYGRQ</sequence>